<evidence type="ECO:0000256" key="2">
    <source>
        <dbReference type="ARBA" id="ARBA00022679"/>
    </source>
</evidence>
<reference evidence="3 4" key="1">
    <citation type="submission" date="2024-03" db="EMBL/GenBank/DDBJ databases">
        <title>Sequence of Lycoming College Course Isolates.</title>
        <authorList>
            <person name="Plotts O."/>
            <person name="Newman J."/>
        </authorList>
    </citation>
    <scope>NUCLEOTIDE SEQUENCE [LARGE SCALE GENOMIC DNA]</scope>
    <source>
        <strain evidence="3 4">CJB-3</strain>
    </source>
</reference>
<dbReference type="RefSeq" id="WP_337718138.1">
    <property type="nucleotide sequence ID" value="NZ_JBBEUB010000014.1"/>
</dbReference>
<keyword evidence="4" id="KW-1185">Reference proteome</keyword>
<accession>A0ABU8NTX8</accession>
<evidence type="ECO:0000256" key="1">
    <source>
        <dbReference type="ARBA" id="ARBA00022676"/>
    </source>
</evidence>
<dbReference type="Pfam" id="PF03808">
    <property type="entry name" value="Glyco_tran_WecG"/>
    <property type="match status" value="1"/>
</dbReference>
<gene>
    <name evidence="3" type="ORF">WAE58_24920</name>
</gene>
<sequence>MLVKKRLLSIDVSSGSYNEFIGAILKYAIERVSSYVCVANVHMLIEAHNTPKYADVVNQADIVTPDGMPLAQGFKYEYNLKQDRVDGMSLLPALLAECEKSDLSVYFYGGDQKTLNTAETYIREAYPTLRVAGLYSPPFRKLTDAEKLEDEQRIKDSGAHLIFVALGCPKQEMWMAEMKGKVPALMIGIGGALPVFTGAQKRAPKWMQDNSLEWVYRLIQEPKRLFKRYLTTNSKFLYLLAKEKLKTKS</sequence>
<name>A0ABU8NTX8_9SPHI</name>
<dbReference type="Proteomes" id="UP001378956">
    <property type="component" value="Unassembled WGS sequence"/>
</dbReference>
<dbReference type="PANTHER" id="PTHR34136">
    <property type="match status" value="1"/>
</dbReference>
<evidence type="ECO:0000313" key="4">
    <source>
        <dbReference type="Proteomes" id="UP001378956"/>
    </source>
</evidence>
<proteinExistence type="predicted"/>
<dbReference type="InterPro" id="IPR004629">
    <property type="entry name" value="WecG_TagA_CpsF"/>
</dbReference>
<keyword evidence="2" id="KW-0808">Transferase</keyword>
<evidence type="ECO:0000313" key="3">
    <source>
        <dbReference type="EMBL" id="MEJ2905711.1"/>
    </source>
</evidence>
<dbReference type="EMBL" id="JBBEUB010000014">
    <property type="protein sequence ID" value="MEJ2905711.1"/>
    <property type="molecule type" value="Genomic_DNA"/>
</dbReference>
<keyword evidence="1" id="KW-0328">Glycosyltransferase</keyword>
<dbReference type="NCBIfam" id="TIGR00696">
    <property type="entry name" value="wecG_tagA_cpsF"/>
    <property type="match status" value="1"/>
</dbReference>
<dbReference type="PANTHER" id="PTHR34136:SF1">
    <property type="entry name" value="UDP-N-ACETYL-D-MANNOSAMINURONIC ACID TRANSFERASE"/>
    <property type="match status" value="1"/>
</dbReference>
<comment type="caution">
    <text evidence="3">The sequence shown here is derived from an EMBL/GenBank/DDBJ whole genome shotgun (WGS) entry which is preliminary data.</text>
</comment>
<protein>
    <submittedName>
        <fullName evidence="3">WecB/TagA/CpsF family glycosyltransferase</fullName>
    </submittedName>
</protein>
<dbReference type="CDD" id="cd06533">
    <property type="entry name" value="Glyco_transf_WecG_TagA"/>
    <property type="match status" value="1"/>
</dbReference>
<organism evidence="3 4">
    <name type="scientific">Pedobacter panaciterrae</name>
    <dbReference type="NCBI Taxonomy" id="363849"/>
    <lineage>
        <taxon>Bacteria</taxon>
        <taxon>Pseudomonadati</taxon>
        <taxon>Bacteroidota</taxon>
        <taxon>Sphingobacteriia</taxon>
        <taxon>Sphingobacteriales</taxon>
        <taxon>Sphingobacteriaceae</taxon>
        <taxon>Pedobacter</taxon>
    </lineage>
</organism>